<accession>A0ABP0L403</accession>
<proteinExistence type="predicted"/>
<keyword evidence="4" id="KW-1185">Reference proteome</keyword>
<feature type="transmembrane region" description="Helical" evidence="2">
    <location>
        <begin position="17"/>
        <end position="34"/>
    </location>
</feature>
<evidence type="ECO:0000313" key="4">
    <source>
        <dbReference type="Proteomes" id="UP001642464"/>
    </source>
</evidence>
<sequence>MAGRARNWRSLSFSQKVIYTSAVVNTAVLSFVWVKRQMKMADKEQKEVEELQATIAEVSADNWSANSRYRCFFAAQQYYLLNSSGPEEETAPEAKKMLDVLAQCREELYLKIPKDTPASRPIQLMATAVSQK</sequence>
<evidence type="ECO:0000313" key="3">
    <source>
        <dbReference type="EMBL" id="CAK9033886.1"/>
    </source>
</evidence>
<evidence type="ECO:0000256" key="2">
    <source>
        <dbReference type="SAM" id="Phobius"/>
    </source>
</evidence>
<reference evidence="3 4" key="1">
    <citation type="submission" date="2024-02" db="EMBL/GenBank/DDBJ databases">
        <authorList>
            <person name="Chen Y."/>
            <person name="Shah S."/>
            <person name="Dougan E. K."/>
            <person name="Thang M."/>
            <person name="Chan C."/>
        </authorList>
    </citation>
    <scope>NUCLEOTIDE SEQUENCE [LARGE SCALE GENOMIC DNA]</scope>
</reference>
<keyword evidence="2" id="KW-1133">Transmembrane helix</keyword>
<keyword evidence="2" id="KW-0472">Membrane</keyword>
<organism evidence="3 4">
    <name type="scientific">Durusdinium trenchii</name>
    <dbReference type="NCBI Taxonomy" id="1381693"/>
    <lineage>
        <taxon>Eukaryota</taxon>
        <taxon>Sar</taxon>
        <taxon>Alveolata</taxon>
        <taxon>Dinophyceae</taxon>
        <taxon>Suessiales</taxon>
        <taxon>Symbiodiniaceae</taxon>
        <taxon>Durusdinium</taxon>
    </lineage>
</organism>
<gene>
    <name evidence="3" type="ORF">SCF082_LOCUS20674</name>
</gene>
<comment type="caution">
    <text evidence="3">The sequence shown here is derived from an EMBL/GenBank/DDBJ whole genome shotgun (WGS) entry which is preliminary data.</text>
</comment>
<keyword evidence="2" id="KW-0812">Transmembrane</keyword>
<keyword evidence="1" id="KW-0175">Coiled coil</keyword>
<name>A0ABP0L403_9DINO</name>
<evidence type="ECO:0000256" key="1">
    <source>
        <dbReference type="SAM" id="Coils"/>
    </source>
</evidence>
<dbReference type="EMBL" id="CAXAMM010014481">
    <property type="protein sequence ID" value="CAK9033886.1"/>
    <property type="molecule type" value="Genomic_DNA"/>
</dbReference>
<feature type="coiled-coil region" evidence="1">
    <location>
        <begin position="34"/>
        <end position="61"/>
    </location>
</feature>
<dbReference type="Proteomes" id="UP001642464">
    <property type="component" value="Unassembled WGS sequence"/>
</dbReference>
<protein>
    <submittedName>
        <fullName evidence="3">Uncharacterized protein</fullName>
    </submittedName>
</protein>